<keyword evidence="2" id="KW-1185">Reference proteome</keyword>
<reference evidence="1 2" key="1">
    <citation type="submission" date="2017-05" db="EMBL/GenBank/DDBJ databases">
        <authorList>
            <person name="Song R."/>
            <person name="Chenine A.L."/>
            <person name="Ruprecht R.M."/>
        </authorList>
    </citation>
    <scope>NUCLEOTIDE SEQUENCE [LARGE SCALE GENOMIC DNA]</scope>
</reference>
<name>A0A1Y0STJ2_9CAUD</name>
<organism evidence="1 2">
    <name type="scientific">Pseudomonas phage Phabio</name>
    <dbReference type="NCBI Taxonomy" id="2006668"/>
    <lineage>
        <taxon>Viruses</taxon>
        <taxon>Duplodnaviria</taxon>
        <taxon>Heunggongvirae</taxon>
        <taxon>Uroviricota</taxon>
        <taxon>Caudoviricetes</taxon>
        <taxon>Chimalliviridae</taxon>
        <taxon>Phabiovirus</taxon>
        <taxon>Phabiovirus phabio</taxon>
    </lineage>
</organism>
<accession>A0A1Y0STJ2</accession>
<gene>
    <name evidence="1" type="ORF">PHABIO_170</name>
</gene>
<dbReference type="EMBL" id="MF042360">
    <property type="protein sequence ID" value="ARV76801.1"/>
    <property type="molecule type" value="Genomic_DNA"/>
</dbReference>
<proteinExistence type="predicted"/>
<evidence type="ECO:0000313" key="1">
    <source>
        <dbReference type="EMBL" id="ARV76801.1"/>
    </source>
</evidence>
<dbReference type="Proteomes" id="UP000225448">
    <property type="component" value="Segment"/>
</dbReference>
<protein>
    <submittedName>
        <fullName evidence="1">Uncharacterized protein</fullName>
    </submittedName>
</protein>
<evidence type="ECO:0000313" key="2">
    <source>
        <dbReference type="Proteomes" id="UP000225448"/>
    </source>
</evidence>
<sequence length="288" mass="32749">MLTHKEQYDKAIDEAISYFEEYFRSYHNKPLLEVLTIVTAPAEKRSRTGIIDALVTAYTTSSAREYQLAREATISVIRMVVGRMIIKPYLEGQHGRNQEVDRRVRGLIEDMDDDLYYKTLAFVAGIINKGYVDVDRTTVTLLKPLDNIVDALTQVKEFKDFHPVELCAIVVHSFGSLTRRPKPNFGLIQQEYNKDVPMNGYNSVVDKTTIKIQVVFDALVRLNPAARYQVFKLVNKVLDLGTGVVYAIAANQHLLTRCWILVPVSFTQSLLTNNNQSQWCSSLAKMLP</sequence>